<name>A0A1J5S9A6_9ZZZZ</name>
<reference evidence="6" key="1">
    <citation type="submission" date="2016-10" db="EMBL/GenBank/DDBJ databases">
        <title>Sequence of Gallionella enrichment culture.</title>
        <authorList>
            <person name="Poehlein A."/>
            <person name="Muehling M."/>
            <person name="Daniel R."/>
        </authorList>
    </citation>
    <scope>NUCLEOTIDE SEQUENCE</scope>
</reference>
<dbReference type="EMBL" id="MLJW01000055">
    <property type="protein sequence ID" value="OIR04738.1"/>
    <property type="molecule type" value="Genomic_DNA"/>
</dbReference>
<feature type="domain" description="HAMP" evidence="5">
    <location>
        <begin position="57"/>
        <end position="111"/>
    </location>
</feature>
<dbReference type="PANTHER" id="PTHR32089:SF112">
    <property type="entry name" value="LYSOZYME-LIKE PROTEIN-RELATED"/>
    <property type="match status" value="1"/>
</dbReference>
<dbReference type="CDD" id="cd06225">
    <property type="entry name" value="HAMP"/>
    <property type="match status" value="1"/>
</dbReference>
<dbReference type="SMART" id="SM00283">
    <property type="entry name" value="MA"/>
    <property type="match status" value="1"/>
</dbReference>
<organism evidence="6">
    <name type="scientific">mine drainage metagenome</name>
    <dbReference type="NCBI Taxonomy" id="410659"/>
    <lineage>
        <taxon>unclassified sequences</taxon>
        <taxon>metagenomes</taxon>
        <taxon>ecological metagenomes</taxon>
    </lineage>
</organism>
<dbReference type="InterPro" id="IPR004089">
    <property type="entry name" value="MCPsignal_dom"/>
</dbReference>
<dbReference type="PANTHER" id="PTHR32089">
    <property type="entry name" value="METHYL-ACCEPTING CHEMOTAXIS PROTEIN MCPB"/>
    <property type="match status" value="1"/>
</dbReference>
<comment type="similarity">
    <text evidence="2">Belongs to the methyl-accepting chemotaxis (MCP) protein family.</text>
</comment>
<dbReference type="Pfam" id="PF00672">
    <property type="entry name" value="HAMP"/>
    <property type="match status" value="1"/>
</dbReference>
<dbReference type="SMART" id="SM00304">
    <property type="entry name" value="HAMP"/>
    <property type="match status" value="1"/>
</dbReference>
<protein>
    <submittedName>
        <fullName evidence="6">Methyl-accepting chemotaxis protein 3</fullName>
    </submittedName>
</protein>
<dbReference type="SUPFAM" id="SSF58104">
    <property type="entry name" value="Methyl-accepting chemotaxis protein (MCP) signaling domain"/>
    <property type="match status" value="1"/>
</dbReference>
<accession>A0A1J5S9A6</accession>
<evidence type="ECO:0000259" key="5">
    <source>
        <dbReference type="PROSITE" id="PS50885"/>
    </source>
</evidence>
<evidence type="ECO:0000256" key="3">
    <source>
        <dbReference type="SAM" id="Phobius"/>
    </source>
</evidence>
<keyword evidence="3" id="KW-0472">Membrane</keyword>
<evidence type="ECO:0000256" key="1">
    <source>
        <dbReference type="ARBA" id="ARBA00023224"/>
    </source>
</evidence>
<dbReference type="Pfam" id="PF13682">
    <property type="entry name" value="CZB"/>
    <property type="match status" value="1"/>
</dbReference>
<comment type="caution">
    <text evidence="6">The sequence shown here is derived from an EMBL/GenBank/DDBJ whole genome shotgun (WGS) entry which is preliminary data.</text>
</comment>
<dbReference type="GO" id="GO:0016020">
    <property type="term" value="C:membrane"/>
    <property type="evidence" value="ECO:0007669"/>
    <property type="project" value="InterPro"/>
</dbReference>
<dbReference type="PROSITE" id="PS50111">
    <property type="entry name" value="CHEMOTAXIS_TRANSDUC_2"/>
    <property type="match status" value="1"/>
</dbReference>
<sequence length="489" mass="54457">MMNSSLQFRFSLLLWSFSAGTLAIILTSFALHGVDIFMVTFLVISFAVSAWGQWLVRQWMTPVSKLKNVVDEVAQGRFNSRVTGIAESRDELSLLCWSVNDMLDQLNTFFREQETSFRSNLAGKFYRESVHGGLRGGFKKGLENQNVLLEGMSEQKQSAMRSRLLSQAHELNTNNLLKNLVSSQQDLRVITDNMEQLAKLSKRTREDADESRTSVSEVVQRLSGIVERVNHANKSITELNARSSEINKAVGLINSIADQTNLLALNAAIEAARAGEAGRGFAVVADEVRKLAENTKNASESIGRIMQMLQGEAAKMLVDSEEMREIANSSQGVIGQLEQKFGHFYESAVTTLNGARYAQDLSFASLVKVDHVVYKQRSYVLIGNRDNEEFRKAVAVDHNDCRLGKWYDGAGKAVFGDTPAFRQLLAPHAKVHDSVHTAVALMGQKWENDVTIQDRILGAMNSAEEASITVMQCLDKIVEEKHPHMLKRA</sequence>
<keyword evidence="1" id="KW-0807">Transducer</keyword>
<dbReference type="Gene3D" id="1.20.120.30">
    <property type="entry name" value="Aspartate receptor, ligand-binding domain"/>
    <property type="match status" value="1"/>
</dbReference>
<dbReference type="Pfam" id="PF00015">
    <property type="entry name" value="MCPsignal"/>
    <property type="match status" value="1"/>
</dbReference>
<dbReference type="Gene3D" id="1.10.287.950">
    <property type="entry name" value="Methyl-accepting chemotaxis protein"/>
    <property type="match status" value="1"/>
</dbReference>
<keyword evidence="3" id="KW-0812">Transmembrane</keyword>
<keyword evidence="3" id="KW-1133">Transmembrane helix</keyword>
<dbReference type="AlphaFoldDB" id="A0A1J5S9A6"/>
<feature type="transmembrane region" description="Helical" evidence="3">
    <location>
        <begin position="12"/>
        <end position="30"/>
    </location>
</feature>
<dbReference type="PROSITE" id="PS50885">
    <property type="entry name" value="HAMP"/>
    <property type="match status" value="1"/>
</dbReference>
<dbReference type="Gene3D" id="6.10.340.10">
    <property type="match status" value="1"/>
</dbReference>
<dbReference type="InterPro" id="IPR025991">
    <property type="entry name" value="Chemoreceptor_zinc-bind_dom"/>
</dbReference>
<dbReference type="InterPro" id="IPR003660">
    <property type="entry name" value="HAMP_dom"/>
</dbReference>
<evidence type="ECO:0000259" key="4">
    <source>
        <dbReference type="PROSITE" id="PS50111"/>
    </source>
</evidence>
<gene>
    <name evidence="6" type="primary">mcp3_3</name>
    <name evidence="6" type="ORF">GALL_131240</name>
</gene>
<feature type="domain" description="Methyl-accepting transducer" evidence="4">
    <location>
        <begin position="190"/>
        <end position="313"/>
    </location>
</feature>
<proteinExistence type="inferred from homology"/>
<evidence type="ECO:0000256" key="2">
    <source>
        <dbReference type="ARBA" id="ARBA00029447"/>
    </source>
</evidence>
<dbReference type="GO" id="GO:0007165">
    <property type="term" value="P:signal transduction"/>
    <property type="evidence" value="ECO:0007669"/>
    <property type="project" value="UniProtKB-KW"/>
</dbReference>
<evidence type="ECO:0000313" key="6">
    <source>
        <dbReference type="EMBL" id="OIR04738.1"/>
    </source>
</evidence>